<comment type="caution">
    <text evidence="1">The sequence shown here is derived from an EMBL/GenBank/DDBJ whole genome shotgun (WGS) entry which is preliminary data.</text>
</comment>
<name>A0ACB8QX98_9AGAM</name>
<dbReference type="Proteomes" id="UP000814128">
    <property type="component" value="Unassembled WGS sequence"/>
</dbReference>
<accession>A0ACB8QX98</accession>
<keyword evidence="2" id="KW-1185">Reference proteome</keyword>
<reference evidence="1" key="2">
    <citation type="journal article" date="2022" name="New Phytol.">
        <title>Evolutionary transition to the ectomycorrhizal habit in the genomes of a hyperdiverse lineage of mushroom-forming fungi.</title>
        <authorList>
            <person name="Looney B."/>
            <person name="Miyauchi S."/>
            <person name="Morin E."/>
            <person name="Drula E."/>
            <person name="Courty P.E."/>
            <person name="Kohler A."/>
            <person name="Kuo A."/>
            <person name="LaButti K."/>
            <person name="Pangilinan J."/>
            <person name="Lipzen A."/>
            <person name="Riley R."/>
            <person name="Andreopoulos W."/>
            <person name="He G."/>
            <person name="Johnson J."/>
            <person name="Nolan M."/>
            <person name="Tritt A."/>
            <person name="Barry K.W."/>
            <person name="Grigoriev I.V."/>
            <person name="Nagy L.G."/>
            <person name="Hibbett D."/>
            <person name="Henrissat B."/>
            <person name="Matheny P.B."/>
            <person name="Labbe J."/>
            <person name="Martin F.M."/>
        </authorList>
    </citation>
    <scope>NUCLEOTIDE SEQUENCE</scope>
    <source>
        <strain evidence="1">EC-137</strain>
    </source>
</reference>
<feature type="non-terminal residue" evidence="1">
    <location>
        <position position="1"/>
    </location>
</feature>
<evidence type="ECO:0000313" key="1">
    <source>
        <dbReference type="EMBL" id="KAI0036187.1"/>
    </source>
</evidence>
<evidence type="ECO:0000313" key="2">
    <source>
        <dbReference type="Proteomes" id="UP000814128"/>
    </source>
</evidence>
<organism evidence="1 2">
    <name type="scientific">Vararia minispora EC-137</name>
    <dbReference type="NCBI Taxonomy" id="1314806"/>
    <lineage>
        <taxon>Eukaryota</taxon>
        <taxon>Fungi</taxon>
        <taxon>Dikarya</taxon>
        <taxon>Basidiomycota</taxon>
        <taxon>Agaricomycotina</taxon>
        <taxon>Agaricomycetes</taxon>
        <taxon>Russulales</taxon>
        <taxon>Lachnocladiaceae</taxon>
        <taxon>Vararia</taxon>
    </lineage>
</organism>
<reference evidence="1" key="1">
    <citation type="submission" date="2021-02" db="EMBL/GenBank/DDBJ databases">
        <authorList>
            <consortium name="DOE Joint Genome Institute"/>
            <person name="Ahrendt S."/>
            <person name="Looney B.P."/>
            <person name="Miyauchi S."/>
            <person name="Morin E."/>
            <person name="Drula E."/>
            <person name="Courty P.E."/>
            <person name="Chicoki N."/>
            <person name="Fauchery L."/>
            <person name="Kohler A."/>
            <person name="Kuo A."/>
            <person name="Labutti K."/>
            <person name="Pangilinan J."/>
            <person name="Lipzen A."/>
            <person name="Riley R."/>
            <person name="Andreopoulos W."/>
            <person name="He G."/>
            <person name="Johnson J."/>
            <person name="Barry K.W."/>
            <person name="Grigoriev I.V."/>
            <person name="Nagy L."/>
            <person name="Hibbett D."/>
            <person name="Henrissat B."/>
            <person name="Matheny P.B."/>
            <person name="Labbe J."/>
            <person name="Martin F."/>
        </authorList>
    </citation>
    <scope>NUCLEOTIDE SEQUENCE</scope>
    <source>
        <strain evidence="1">EC-137</strain>
    </source>
</reference>
<feature type="non-terminal residue" evidence="1">
    <location>
        <position position="118"/>
    </location>
</feature>
<protein>
    <submittedName>
        <fullName evidence="1">Uncharacterized protein</fullName>
    </submittedName>
</protein>
<gene>
    <name evidence="1" type="ORF">K488DRAFT_8226</name>
</gene>
<sequence>IILWRVFTVWPRSLIVRWIAILLYACTVADQLLATAVASIAVTWSHLEIAPVFIAFSASSLACNTWATVVIAYKAWYGGRRYRMLIRNHVVIVSRWSALEKMLGLLTESGILYCALWV</sequence>
<dbReference type="EMBL" id="MU273474">
    <property type="protein sequence ID" value="KAI0036187.1"/>
    <property type="molecule type" value="Genomic_DNA"/>
</dbReference>
<proteinExistence type="predicted"/>